<protein>
    <recommendedName>
        <fullName evidence="1">TTI1 N-terminal TPR domain-containing protein</fullName>
    </recommendedName>
</protein>
<dbReference type="InterPro" id="IPR011989">
    <property type="entry name" value="ARM-like"/>
</dbReference>
<dbReference type="SUPFAM" id="SSF48371">
    <property type="entry name" value="ARM repeat"/>
    <property type="match status" value="1"/>
</dbReference>
<name>A0ABN8M9R5_9CNID</name>
<evidence type="ECO:0000259" key="1">
    <source>
        <dbReference type="Pfam" id="PF24173"/>
    </source>
</evidence>
<dbReference type="InterPro" id="IPR052587">
    <property type="entry name" value="TELO2-interacting_protein_1"/>
</dbReference>
<dbReference type="EMBL" id="CALNXI010000401">
    <property type="protein sequence ID" value="CAH3026362.1"/>
    <property type="molecule type" value="Genomic_DNA"/>
</dbReference>
<feature type="domain" description="TTI1 N-terminal TPR" evidence="1">
    <location>
        <begin position="9"/>
        <end position="370"/>
    </location>
</feature>
<evidence type="ECO:0000313" key="2">
    <source>
        <dbReference type="EMBL" id="CAH3026362.1"/>
    </source>
</evidence>
<sequence>MGLDPSESFRQLRPICIKLSKEPSPQNIKDLECKLRTVDATHLSQLVEYVLFPLKLALQSPNATNELQETAVGCMETLFTRACVSQLGTFEEIFSYLCMLLNSKDSGLGQVADIPEELKLAIVNCLSCLIQHTSLVVKGAFFSPHYLPVLGHAVSILLALAEKEKAKNLKLSALGCLVNLAFCSETKSEQDEDREALENAIKDSLSLTFTSFIPGISIALCRVITGDTKQGHAVIMQAVELRGDILSLVMNDKYNYNMPVKPAENEDVISQLFSFTTELNSVGELANENANISDSNPEEQDKIQSLKVNRTAHYGIAPVDTPSKLKIVMERMKIISVHPNWKVRLSLIKFCDKLLTNCLGSLQTCLSTMVVY</sequence>
<proteinExistence type="predicted"/>
<dbReference type="Gene3D" id="1.25.10.10">
    <property type="entry name" value="Leucine-rich Repeat Variant"/>
    <property type="match status" value="1"/>
</dbReference>
<reference evidence="2 3" key="1">
    <citation type="submission" date="2022-05" db="EMBL/GenBank/DDBJ databases">
        <authorList>
            <consortium name="Genoscope - CEA"/>
            <person name="William W."/>
        </authorList>
    </citation>
    <scope>NUCLEOTIDE SEQUENCE [LARGE SCALE GENOMIC DNA]</scope>
</reference>
<organism evidence="2 3">
    <name type="scientific">Porites evermanni</name>
    <dbReference type="NCBI Taxonomy" id="104178"/>
    <lineage>
        <taxon>Eukaryota</taxon>
        <taxon>Metazoa</taxon>
        <taxon>Cnidaria</taxon>
        <taxon>Anthozoa</taxon>
        <taxon>Hexacorallia</taxon>
        <taxon>Scleractinia</taxon>
        <taxon>Fungiina</taxon>
        <taxon>Poritidae</taxon>
        <taxon>Porites</taxon>
    </lineage>
</organism>
<dbReference type="InterPro" id="IPR057566">
    <property type="entry name" value="TPR_TTI1_N"/>
</dbReference>
<dbReference type="PANTHER" id="PTHR18460">
    <property type="entry name" value="TEL2 INTERACTING PROTEIN 1 TTI1 FAMILY MEMBER"/>
    <property type="match status" value="1"/>
</dbReference>
<comment type="caution">
    <text evidence="2">The sequence shown here is derived from an EMBL/GenBank/DDBJ whole genome shotgun (WGS) entry which is preliminary data.</text>
</comment>
<evidence type="ECO:0000313" key="3">
    <source>
        <dbReference type="Proteomes" id="UP001159427"/>
    </source>
</evidence>
<dbReference type="Proteomes" id="UP001159427">
    <property type="component" value="Unassembled WGS sequence"/>
</dbReference>
<accession>A0ABN8M9R5</accession>
<dbReference type="InterPro" id="IPR016024">
    <property type="entry name" value="ARM-type_fold"/>
</dbReference>
<dbReference type="Pfam" id="PF24173">
    <property type="entry name" value="TPR_TTI1_N"/>
    <property type="match status" value="1"/>
</dbReference>
<keyword evidence="3" id="KW-1185">Reference proteome</keyword>
<gene>
    <name evidence="2" type="ORF">PEVE_00028902</name>
</gene>
<dbReference type="PANTHER" id="PTHR18460:SF3">
    <property type="entry name" value="TELO2-INTERACTING PROTEIN 1 HOMOLOG"/>
    <property type="match status" value="1"/>
</dbReference>